<dbReference type="RefSeq" id="XP_007892353.1">
    <property type="nucleotide sequence ID" value="XM_007894162.2"/>
</dbReference>
<dbReference type="InterPro" id="IPR008952">
    <property type="entry name" value="Tetraspanin_EC2_sf"/>
</dbReference>
<dbReference type="AlphaFoldDB" id="A0A4W3GC42"/>
<sequence length="216" mass="23852">MEKISTGIQCIKYLLFTFNFIFWLAGTAVLAVALWLRFDSKTTAIFGAGQCPAHFCVGIYILMGVGAVIMIIGFFGCCGAVQESQCLLGSFFACLLVIFAAEITAGVWGFLNKEQIIDTMKSYYKAESEKVKKESKSNITIVTIHKVLKCCGTANESFICPAEQQSEDCILKLDEFFRSKLYIIGIMGITIAGVMIFGMIFSMVLCCAIRNSQYVM</sequence>
<dbReference type="PANTHER" id="PTHR19282:SF155">
    <property type="entry name" value="TETRASPANIN-2"/>
    <property type="match status" value="1"/>
</dbReference>
<dbReference type="KEGG" id="cmk:103179078"/>
<evidence type="ECO:0000256" key="2">
    <source>
        <dbReference type="ARBA" id="ARBA00006840"/>
    </source>
</evidence>
<dbReference type="OrthoDB" id="5870230at2759"/>
<reference evidence="8" key="2">
    <citation type="journal article" date="2007" name="PLoS Biol.">
        <title>Survey sequencing and comparative analysis of the elephant shark (Callorhinchus milii) genome.</title>
        <authorList>
            <person name="Venkatesh B."/>
            <person name="Kirkness E.F."/>
            <person name="Loh Y.H."/>
            <person name="Halpern A.L."/>
            <person name="Lee A.P."/>
            <person name="Johnson J."/>
            <person name="Dandona N."/>
            <person name="Viswanathan L.D."/>
            <person name="Tay A."/>
            <person name="Venter J.C."/>
            <person name="Strausberg R.L."/>
            <person name="Brenner S."/>
        </authorList>
    </citation>
    <scope>NUCLEOTIDE SEQUENCE [LARGE SCALE GENOMIC DNA]</scope>
</reference>
<evidence type="ECO:0000313" key="7">
    <source>
        <dbReference type="Ensembl" id="ENSCMIP00000000322.1"/>
    </source>
</evidence>
<evidence type="ECO:0000256" key="4">
    <source>
        <dbReference type="ARBA" id="ARBA00022989"/>
    </source>
</evidence>
<dbReference type="PROSITE" id="PS00421">
    <property type="entry name" value="TM4_1"/>
    <property type="match status" value="1"/>
</dbReference>
<dbReference type="Proteomes" id="UP000314986">
    <property type="component" value="Unassembled WGS sequence"/>
</dbReference>
<organism evidence="7 8">
    <name type="scientific">Callorhinchus milii</name>
    <name type="common">Ghost shark</name>
    <dbReference type="NCBI Taxonomy" id="7868"/>
    <lineage>
        <taxon>Eukaryota</taxon>
        <taxon>Metazoa</taxon>
        <taxon>Chordata</taxon>
        <taxon>Craniata</taxon>
        <taxon>Vertebrata</taxon>
        <taxon>Chondrichthyes</taxon>
        <taxon>Holocephali</taxon>
        <taxon>Chimaeriformes</taxon>
        <taxon>Callorhinchidae</taxon>
        <taxon>Callorhinchus</taxon>
    </lineage>
</organism>
<dbReference type="OMA" id="GIWIRID"/>
<dbReference type="PIRSF" id="PIRSF002419">
    <property type="entry name" value="Tetraspanin"/>
    <property type="match status" value="1"/>
</dbReference>
<dbReference type="PRINTS" id="PR00259">
    <property type="entry name" value="TMFOUR"/>
</dbReference>
<keyword evidence="5 6" id="KW-0472">Membrane</keyword>
<keyword evidence="3 6" id="KW-0812">Transmembrane</keyword>
<comment type="subcellular location">
    <subcellularLocation>
        <location evidence="1 6">Membrane</location>
        <topology evidence="1 6">Multi-pass membrane protein</topology>
    </subcellularLocation>
</comment>
<evidence type="ECO:0000256" key="1">
    <source>
        <dbReference type="ARBA" id="ARBA00004141"/>
    </source>
</evidence>
<gene>
    <name evidence="7" type="primary">LOC103179078</name>
</gene>
<dbReference type="InParanoid" id="A0A4W3GC42"/>
<reference evidence="8" key="3">
    <citation type="journal article" date="2014" name="Nature">
        <title>Elephant shark genome provides unique insights into gnathostome evolution.</title>
        <authorList>
            <consortium name="International Elephant Shark Genome Sequencing Consortium"/>
            <person name="Venkatesh B."/>
            <person name="Lee A.P."/>
            <person name="Ravi V."/>
            <person name="Maurya A.K."/>
            <person name="Lian M.M."/>
            <person name="Swann J.B."/>
            <person name="Ohta Y."/>
            <person name="Flajnik M.F."/>
            <person name="Sutoh Y."/>
            <person name="Kasahara M."/>
            <person name="Hoon S."/>
            <person name="Gangu V."/>
            <person name="Roy S.W."/>
            <person name="Irimia M."/>
            <person name="Korzh V."/>
            <person name="Kondrychyn I."/>
            <person name="Lim Z.W."/>
            <person name="Tay B.H."/>
            <person name="Tohari S."/>
            <person name="Kong K.W."/>
            <person name="Ho S."/>
            <person name="Lorente-Galdos B."/>
            <person name="Quilez J."/>
            <person name="Marques-Bonet T."/>
            <person name="Raney B.J."/>
            <person name="Ingham P.W."/>
            <person name="Tay A."/>
            <person name="Hillier L.W."/>
            <person name="Minx P."/>
            <person name="Boehm T."/>
            <person name="Wilson R.K."/>
            <person name="Brenner S."/>
            <person name="Warren W.C."/>
        </authorList>
    </citation>
    <scope>NUCLEOTIDE SEQUENCE [LARGE SCALE GENOMIC DNA]</scope>
</reference>
<name>A0A4W3GC42_CALMI</name>
<dbReference type="Pfam" id="PF00335">
    <property type="entry name" value="Tetraspanin"/>
    <property type="match status" value="1"/>
</dbReference>
<reference evidence="8" key="1">
    <citation type="journal article" date="2006" name="Science">
        <title>Ancient noncoding elements conserved in the human genome.</title>
        <authorList>
            <person name="Venkatesh B."/>
            <person name="Kirkness E.F."/>
            <person name="Loh Y.H."/>
            <person name="Halpern A.L."/>
            <person name="Lee A.P."/>
            <person name="Johnson J."/>
            <person name="Dandona N."/>
            <person name="Viswanathan L.D."/>
            <person name="Tay A."/>
            <person name="Venter J.C."/>
            <person name="Strausberg R.L."/>
            <person name="Brenner S."/>
        </authorList>
    </citation>
    <scope>NUCLEOTIDE SEQUENCE [LARGE SCALE GENOMIC DNA]</scope>
</reference>
<keyword evidence="8" id="KW-1185">Reference proteome</keyword>
<keyword evidence="4 6" id="KW-1133">Transmembrane helix</keyword>
<feature type="transmembrane region" description="Helical" evidence="6">
    <location>
        <begin position="88"/>
        <end position="111"/>
    </location>
</feature>
<dbReference type="GO" id="GO:0005886">
    <property type="term" value="C:plasma membrane"/>
    <property type="evidence" value="ECO:0007669"/>
    <property type="project" value="TreeGrafter"/>
</dbReference>
<evidence type="ECO:0000256" key="6">
    <source>
        <dbReference type="RuleBase" id="RU361218"/>
    </source>
</evidence>
<feature type="transmembrane region" description="Helical" evidence="6">
    <location>
        <begin position="57"/>
        <end position="82"/>
    </location>
</feature>
<dbReference type="Gene3D" id="1.10.1450.10">
    <property type="entry name" value="Tetraspanin"/>
    <property type="match status" value="1"/>
</dbReference>
<dbReference type="STRING" id="7868.ENSCMIP00000000322"/>
<dbReference type="GeneTree" id="ENSGT00940000157504"/>
<dbReference type="InterPro" id="IPR000301">
    <property type="entry name" value="Tetraspanin_animals"/>
</dbReference>
<proteinExistence type="inferred from homology"/>
<dbReference type="PANTHER" id="PTHR19282">
    <property type="entry name" value="TETRASPANIN"/>
    <property type="match status" value="1"/>
</dbReference>
<comment type="similarity">
    <text evidence="2 6">Belongs to the tetraspanin (TM4SF) family.</text>
</comment>
<reference evidence="7" key="4">
    <citation type="submission" date="2025-08" db="UniProtKB">
        <authorList>
            <consortium name="Ensembl"/>
        </authorList>
    </citation>
    <scope>IDENTIFICATION</scope>
</reference>
<accession>A0A4W3GC42</accession>
<dbReference type="InterPro" id="IPR018503">
    <property type="entry name" value="Tetraspanin_CS"/>
</dbReference>
<evidence type="ECO:0000256" key="5">
    <source>
        <dbReference type="ARBA" id="ARBA00023136"/>
    </source>
</evidence>
<dbReference type="SUPFAM" id="SSF48652">
    <property type="entry name" value="Tetraspanin"/>
    <property type="match status" value="1"/>
</dbReference>
<protein>
    <recommendedName>
        <fullName evidence="6">Tetraspanin</fullName>
    </recommendedName>
</protein>
<dbReference type="InterPro" id="IPR018499">
    <property type="entry name" value="Tetraspanin/Peripherin"/>
</dbReference>
<feature type="transmembrane region" description="Helical" evidence="6">
    <location>
        <begin position="13"/>
        <end position="36"/>
    </location>
</feature>
<reference evidence="7" key="5">
    <citation type="submission" date="2025-09" db="UniProtKB">
        <authorList>
            <consortium name="Ensembl"/>
        </authorList>
    </citation>
    <scope>IDENTIFICATION</scope>
</reference>
<evidence type="ECO:0000313" key="8">
    <source>
        <dbReference type="Proteomes" id="UP000314986"/>
    </source>
</evidence>
<feature type="transmembrane region" description="Helical" evidence="6">
    <location>
        <begin position="181"/>
        <end position="205"/>
    </location>
</feature>
<dbReference type="GeneID" id="103179078"/>
<dbReference type="Ensembl" id="ENSCMIT00000000358.1">
    <property type="protein sequence ID" value="ENSCMIP00000000322.1"/>
    <property type="gene ID" value="ENSCMIG00000000260.1"/>
</dbReference>
<evidence type="ECO:0000256" key="3">
    <source>
        <dbReference type="ARBA" id="ARBA00022692"/>
    </source>
</evidence>